<dbReference type="Proteomes" id="UP000429229">
    <property type="component" value="Unassembled WGS sequence"/>
</dbReference>
<evidence type="ECO:0000256" key="1">
    <source>
        <dbReference type="ARBA" id="ARBA00022500"/>
    </source>
</evidence>
<evidence type="ECO:0000259" key="7">
    <source>
        <dbReference type="PROSITE" id="PS50111"/>
    </source>
</evidence>
<dbReference type="Pfam" id="PF00015">
    <property type="entry name" value="MCPsignal"/>
    <property type="match status" value="1"/>
</dbReference>
<feature type="transmembrane region" description="Helical" evidence="6">
    <location>
        <begin position="15"/>
        <end position="35"/>
    </location>
</feature>
<keyword evidence="1" id="KW-0145">Chemotaxis</keyword>
<reference evidence="9 10" key="1">
    <citation type="submission" date="2019-12" db="EMBL/GenBank/DDBJ databases">
        <title>Genomic-based taxomic classification of the family Erythrobacteraceae.</title>
        <authorList>
            <person name="Xu L."/>
        </authorList>
    </citation>
    <scope>NUCLEOTIDE SEQUENCE [LARGE SCALE GENOMIC DNA]</scope>
    <source>
        <strain evidence="9 10">LMG 29519</strain>
    </source>
</reference>
<dbReference type="PANTHER" id="PTHR43531:SF11">
    <property type="entry name" value="METHYL-ACCEPTING CHEMOTAXIS PROTEIN 3"/>
    <property type="match status" value="1"/>
</dbReference>
<proteinExistence type="inferred from homology"/>
<evidence type="ECO:0000256" key="2">
    <source>
        <dbReference type="ARBA" id="ARBA00029447"/>
    </source>
</evidence>
<dbReference type="InterPro" id="IPR003660">
    <property type="entry name" value="HAMP_dom"/>
</dbReference>
<feature type="compositionally biased region" description="Low complexity" evidence="5">
    <location>
        <begin position="359"/>
        <end position="368"/>
    </location>
</feature>
<dbReference type="Pfam" id="PF00672">
    <property type="entry name" value="HAMP"/>
    <property type="match status" value="1"/>
</dbReference>
<organism evidence="9 10">
    <name type="scientific">Alteriqipengyuania halimionae</name>
    <dbReference type="NCBI Taxonomy" id="1926630"/>
    <lineage>
        <taxon>Bacteria</taxon>
        <taxon>Pseudomonadati</taxon>
        <taxon>Pseudomonadota</taxon>
        <taxon>Alphaproteobacteria</taxon>
        <taxon>Sphingomonadales</taxon>
        <taxon>Erythrobacteraceae</taxon>
        <taxon>Alteriqipengyuania</taxon>
    </lineage>
</organism>
<dbReference type="GO" id="GO:0007165">
    <property type="term" value="P:signal transduction"/>
    <property type="evidence" value="ECO:0007669"/>
    <property type="project" value="UniProtKB-KW"/>
</dbReference>
<dbReference type="SUPFAM" id="SSF58104">
    <property type="entry name" value="Methyl-accepting chemotaxis protein (MCP) signaling domain"/>
    <property type="match status" value="1"/>
</dbReference>
<evidence type="ECO:0000313" key="9">
    <source>
        <dbReference type="EMBL" id="MXP10469.1"/>
    </source>
</evidence>
<dbReference type="GO" id="GO:0006935">
    <property type="term" value="P:chemotaxis"/>
    <property type="evidence" value="ECO:0007669"/>
    <property type="project" value="UniProtKB-KW"/>
</dbReference>
<protein>
    <submittedName>
        <fullName evidence="9">HAMP domain-containing protein</fullName>
    </submittedName>
</protein>
<feature type="region of interest" description="Disordered" evidence="5">
    <location>
        <begin position="340"/>
        <end position="368"/>
    </location>
</feature>
<keyword evidence="6" id="KW-0472">Membrane</keyword>
<name>A0A6I4U317_9SPHN</name>
<dbReference type="AlphaFoldDB" id="A0A6I4U317"/>
<feature type="domain" description="Methyl-accepting transducer" evidence="7">
    <location>
        <begin position="335"/>
        <end position="564"/>
    </location>
</feature>
<dbReference type="CDD" id="cd06225">
    <property type="entry name" value="HAMP"/>
    <property type="match status" value="1"/>
</dbReference>
<dbReference type="InterPro" id="IPR024478">
    <property type="entry name" value="HlyB_4HB_MCP"/>
</dbReference>
<sequence length="635" mass="67169">MLSRLNDWPLSRKMMLAFGVLFIAFASVATISYIAERSALDYAENSNKRGLAATTALARVQDQIKQYRILVFAHVNRISEQDRINTEERMVKAGNTLRTATADYAEAAELSEREGEQVTRDFAQLESAIDELESTNAELIAISSAQPRAEAIQFLRSDAKEASHAAIEAVETLFSEVIDARQAAFDEADAFGSRMLMFSIVISVLGVGALVGIWFGLNRSVAAPLATLADTTQRLADGNDLPVPSTHRSDEVGKIAQAVDSFRIAAAERSESAIREAEEQRVVTTALSEGLTSLSEGDLTSDVQVDFPPAYAELKTNFNEAVARLREMISAVADSAEAIGTGSREISQASEDLARRTESNAASLEETSASLAQIDERLRATAGAGQKTVERADSAIQTVAGGRSIADEAVQAMGRVSESAKGIDAVIEGLDKIAFQTRVLAMNAAVEAGRAGEAGRGFAVVADLVSALAMRAEEEAKLARDQLTVTQTDIGTAVNAVERVDGALAEITEGVSEVHDLLGTMAADNQTQSSSVTEITSAISSMDQSTQQNAAMVEETSAAARNLLSEVGSLSERASLFQTGNAASAKSKVSVTAPASKARSLPAPVDKPAKSYVSPVPALPVDGAVQNGADDWNDF</sequence>
<dbReference type="InterPro" id="IPR004089">
    <property type="entry name" value="MCPsignal_dom"/>
</dbReference>
<feature type="transmembrane region" description="Helical" evidence="6">
    <location>
        <begin position="195"/>
        <end position="217"/>
    </location>
</feature>
<evidence type="ECO:0000259" key="8">
    <source>
        <dbReference type="PROSITE" id="PS50885"/>
    </source>
</evidence>
<feature type="domain" description="HAMP" evidence="8">
    <location>
        <begin position="219"/>
        <end position="271"/>
    </location>
</feature>
<feature type="domain" description="HAMP" evidence="8">
    <location>
        <begin position="285"/>
        <end position="330"/>
    </location>
</feature>
<dbReference type="PROSITE" id="PS50111">
    <property type="entry name" value="CHEMOTAXIS_TRANSDUC_2"/>
    <property type="match status" value="1"/>
</dbReference>
<keyword evidence="6" id="KW-1133">Transmembrane helix</keyword>
<dbReference type="PANTHER" id="PTHR43531">
    <property type="entry name" value="PROTEIN ICFG"/>
    <property type="match status" value="1"/>
</dbReference>
<evidence type="ECO:0000256" key="5">
    <source>
        <dbReference type="SAM" id="MobiDB-lite"/>
    </source>
</evidence>
<dbReference type="EMBL" id="WTYR01000001">
    <property type="protein sequence ID" value="MXP10469.1"/>
    <property type="molecule type" value="Genomic_DNA"/>
</dbReference>
<dbReference type="GO" id="GO:0016020">
    <property type="term" value="C:membrane"/>
    <property type="evidence" value="ECO:0007669"/>
    <property type="project" value="InterPro"/>
</dbReference>
<accession>A0A6I4U317</accession>
<evidence type="ECO:0000313" key="10">
    <source>
        <dbReference type="Proteomes" id="UP000429229"/>
    </source>
</evidence>
<dbReference type="SMART" id="SM00283">
    <property type="entry name" value="MA"/>
    <property type="match status" value="1"/>
</dbReference>
<feature type="region of interest" description="Disordered" evidence="5">
    <location>
        <begin position="594"/>
        <end position="635"/>
    </location>
</feature>
<dbReference type="RefSeq" id="WP_160617066.1">
    <property type="nucleotide sequence ID" value="NZ_WTYR01000001.1"/>
</dbReference>
<comment type="similarity">
    <text evidence="2">Belongs to the methyl-accepting chemotaxis (MCP) protein family.</text>
</comment>
<comment type="caution">
    <text evidence="9">The sequence shown here is derived from an EMBL/GenBank/DDBJ whole genome shotgun (WGS) entry which is preliminary data.</text>
</comment>
<dbReference type="PROSITE" id="PS50885">
    <property type="entry name" value="HAMP"/>
    <property type="match status" value="2"/>
</dbReference>
<keyword evidence="10" id="KW-1185">Reference proteome</keyword>
<evidence type="ECO:0000256" key="6">
    <source>
        <dbReference type="SAM" id="Phobius"/>
    </source>
</evidence>
<keyword evidence="6" id="KW-0812">Transmembrane</keyword>
<evidence type="ECO:0000256" key="3">
    <source>
        <dbReference type="PROSITE-ProRule" id="PRU00284"/>
    </source>
</evidence>
<gene>
    <name evidence="9" type="ORF">GRI68_09795</name>
</gene>
<dbReference type="InterPro" id="IPR051310">
    <property type="entry name" value="MCP_chemotaxis"/>
</dbReference>
<dbReference type="SUPFAM" id="SSF158472">
    <property type="entry name" value="HAMP domain-like"/>
    <property type="match status" value="1"/>
</dbReference>
<dbReference type="Gene3D" id="1.10.287.950">
    <property type="entry name" value="Methyl-accepting chemotaxis protein"/>
    <property type="match status" value="1"/>
</dbReference>
<keyword evidence="3" id="KW-0807">Transducer</keyword>
<keyword evidence="4" id="KW-0175">Coiled coil</keyword>
<evidence type="ECO:0000256" key="4">
    <source>
        <dbReference type="SAM" id="Coils"/>
    </source>
</evidence>
<dbReference type="Pfam" id="PF12729">
    <property type="entry name" value="4HB_MCP_1"/>
    <property type="match status" value="1"/>
</dbReference>
<dbReference type="SMART" id="SM00304">
    <property type="entry name" value="HAMP"/>
    <property type="match status" value="2"/>
</dbReference>
<feature type="coiled-coil region" evidence="4">
    <location>
        <begin position="115"/>
        <end position="142"/>
    </location>
</feature>
<dbReference type="Gene3D" id="6.10.340.10">
    <property type="match status" value="1"/>
</dbReference>
<dbReference type="OrthoDB" id="5292010at2"/>